<feature type="domain" description="Ig-like" evidence="1">
    <location>
        <begin position="225"/>
        <end position="323"/>
    </location>
</feature>
<dbReference type="Proteomes" id="UP001168990">
    <property type="component" value="Unassembled WGS sequence"/>
</dbReference>
<gene>
    <name evidence="2" type="ORF">PV328_010599</name>
</gene>
<dbReference type="Gene3D" id="2.60.40.10">
    <property type="entry name" value="Immunoglobulins"/>
    <property type="match status" value="3"/>
</dbReference>
<dbReference type="PANTHER" id="PTHR11422:SF10">
    <property type="entry name" value="IG-LIKE DOMAIN-CONTAINING PROTEIN"/>
    <property type="match status" value="1"/>
</dbReference>
<dbReference type="SMART" id="SM00409">
    <property type="entry name" value="IG"/>
    <property type="match status" value="5"/>
</dbReference>
<dbReference type="InterPro" id="IPR013783">
    <property type="entry name" value="Ig-like_fold"/>
</dbReference>
<dbReference type="InterPro" id="IPR007110">
    <property type="entry name" value="Ig-like_dom"/>
</dbReference>
<dbReference type="SUPFAM" id="SSF48726">
    <property type="entry name" value="Immunoglobulin"/>
    <property type="match status" value="4"/>
</dbReference>
<feature type="domain" description="Ig-like" evidence="1">
    <location>
        <begin position="95"/>
        <end position="219"/>
    </location>
</feature>
<feature type="domain" description="Ig-like" evidence="1">
    <location>
        <begin position="427"/>
        <end position="519"/>
    </location>
</feature>
<dbReference type="AlphaFoldDB" id="A0AA39KQG9"/>
<protein>
    <recommendedName>
        <fullName evidence="1">Ig-like domain-containing protein</fullName>
    </recommendedName>
</protein>
<evidence type="ECO:0000313" key="3">
    <source>
        <dbReference type="Proteomes" id="UP001168990"/>
    </source>
</evidence>
<proteinExistence type="predicted"/>
<keyword evidence="3" id="KW-1185">Reference proteome</keyword>
<reference evidence="2" key="1">
    <citation type="journal article" date="2023" name="bioRxiv">
        <title>Scaffold-level genome assemblies of two parasitoid biocontrol wasps reveal the parthenogenesis mechanism and an associated novel virus.</title>
        <authorList>
            <person name="Inwood S."/>
            <person name="Skelly J."/>
            <person name="Guhlin J."/>
            <person name="Harrop T."/>
            <person name="Goldson S."/>
            <person name="Dearden P."/>
        </authorList>
    </citation>
    <scope>NUCLEOTIDE SEQUENCE</scope>
    <source>
        <strain evidence="2">Irish</strain>
        <tissue evidence="2">Whole body</tissue>
    </source>
</reference>
<dbReference type="InterPro" id="IPR003598">
    <property type="entry name" value="Ig_sub2"/>
</dbReference>
<sequence>MTFHDPASIESGCVYARGRNHKRQRVEMLSNIIFWVTLIELQIVCFGIPTTEYYTYAPTVLTNITTDVFPIIHDVTEELNDTITSLDSTNSSVNPVTFIDVPQHTETAFGTSVLLTCRTAEPVMDCQWSWRPLPPVNLPLPDINPSLNSNETTHEVVAVSPAATTQSVPVQIFPAFGNNSNDCSVRFKHTKYEQIGYWTCAVRSTINDTFISTEPAMLSIASDKPDTSTINFNESKDVEASPGTSTQLICQTSTPVNECQWYWRLFNQSEQYDLAVERFNAFGNDETDCSIKFDNVLPEQEGLWTCSARININATFVKAKPISFFVSEVKFVQLSQGIQAAAGESALLRCLVDKPVVQCEWSRKPLNSNKEPEVIKMFVPNNDNKHDCAVRFKNVLHEEEGIWTCGVRLTMSGRLHEAEPAKLTLLPSAKFNFTELPENTSVTIGSHTILKCAASSRVEKCTWLWRPLIDDVEIAVMHEYIGQGNLGKNCSLEFSRVRIEDQGYWSCRVSLPSSNTILTSPLIRLIIYNEGKVEFSELSRYIQKSLGSSVFLKCTTSSAVEKCQWSFTPANSNTTVVVKQLSPVDNESKDCSVRLSHALAEQQGLWTCGVKPYGKNTYINAQPAKLELLEPGIIGT</sequence>
<evidence type="ECO:0000313" key="2">
    <source>
        <dbReference type="EMBL" id="KAK0169977.1"/>
    </source>
</evidence>
<feature type="domain" description="Ig-like" evidence="1">
    <location>
        <begin position="327"/>
        <end position="424"/>
    </location>
</feature>
<dbReference type="EMBL" id="JAQQBS010000004">
    <property type="protein sequence ID" value="KAK0169977.1"/>
    <property type="molecule type" value="Genomic_DNA"/>
</dbReference>
<dbReference type="PROSITE" id="PS50835">
    <property type="entry name" value="IG_LIKE"/>
    <property type="match status" value="4"/>
</dbReference>
<accession>A0AA39KQG9</accession>
<reference evidence="2" key="2">
    <citation type="submission" date="2023-03" db="EMBL/GenBank/DDBJ databases">
        <authorList>
            <person name="Inwood S.N."/>
            <person name="Skelly J.G."/>
            <person name="Guhlin J."/>
            <person name="Harrop T.W.R."/>
            <person name="Goldson S.G."/>
            <person name="Dearden P.K."/>
        </authorList>
    </citation>
    <scope>NUCLEOTIDE SEQUENCE</scope>
    <source>
        <strain evidence="2">Irish</strain>
        <tissue evidence="2">Whole body</tissue>
    </source>
</reference>
<organism evidence="2 3">
    <name type="scientific">Microctonus aethiopoides</name>
    <dbReference type="NCBI Taxonomy" id="144406"/>
    <lineage>
        <taxon>Eukaryota</taxon>
        <taxon>Metazoa</taxon>
        <taxon>Ecdysozoa</taxon>
        <taxon>Arthropoda</taxon>
        <taxon>Hexapoda</taxon>
        <taxon>Insecta</taxon>
        <taxon>Pterygota</taxon>
        <taxon>Neoptera</taxon>
        <taxon>Endopterygota</taxon>
        <taxon>Hymenoptera</taxon>
        <taxon>Apocrita</taxon>
        <taxon>Ichneumonoidea</taxon>
        <taxon>Braconidae</taxon>
        <taxon>Euphorinae</taxon>
        <taxon>Microctonus</taxon>
    </lineage>
</organism>
<dbReference type="PANTHER" id="PTHR11422">
    <property type="entry name" value="T-CELL SURFACE GLYCOPROTEIN CD4"/>
    <property type="match status" value="1"/>
</dbReference>
<dbReference type="InterPro" id="IPR003599">
    <property type="entry name" value="Ig_sub"/>
</dbReference>
<name>A0AA39KQG9_9HYME</name>
<dbReference type="InterPro" id="IPR036179">
    <property type="entry name" value="Ig-like_dom_sf"/>
</dbReference>
<dbReference type="SMART" id="SM00408">
    <property type="entry name" value="IGc2"/>
    <property type="match status" value="4"/>
</dbReference>
<comment type="caution">
    <text evidence="2">The sequence shown here is derived from an EMBL/GenBank/DDBJ whole genome shotgun (WGS) entry which is preliminary data.</text>
</comment>
<evidence type="ECO:0000259" key="1">
    <source>
        <dbReference type="PROSITE" id="PS50835"/>
    </source>
</evidence>